<dbReference type="AlphaFoldDB" id="A0A250JQQ9"/>
<dbReference type="RefSeq" id="WP_095957630.1">
    <property type="nucleotide sequence ID" value="NZ_CP022203.1"/>
</dbReference>
<organism evidence="2 3">
    <name type="scientific">Corallococcus macrosporus DSM 14697</name>
    <dbReference type="NCBI Taxonomy" id="1189310"/>
    <lineage>
        <taxon>Bacteria</taxon>
        <taxon>Pseudomonadati</taxon>
        <taxon>Myxococcota</taxon>
        <taxon>Myxococcia</taxon>
        <taxon>Myxococcales</taxon>
        <taxon>Cystobacterineae</taxon>
        <taxon>Myxococcaceae</taxon>
        <taxon>Corallococcus</taxon>
    </lineage>
</organism>
<evidence type="ECO:0000256" key="1">
    <source>
        <dbReference type="SAM" id="MobiDB-lite"/>
    </source>
</evidence>
<reference evidence="2 3" key="1">
    <citation type="submission" date="2017-06" db="EMBL/GenBank/DDBJ databases">
        <title>Sequencing and comparative analysis of myxobacterial genomes.</title>
        <authorList>
            <person name="Rupp O."/>
            <person name="Goesmann A."/>
            <person name="Sogaard-Andersen L."/>
        </authorList>
    </citation>
    <scope>NUCLEOTIDE SEQUENCE [LARGE SCALE GENOMIC DNA]</scope>
    <source>
        <strain evidence="2 3">DSM 14697</strain>
    </source>
</reference>
<protein>
    <recommendedName>
        <fullName evidence="4">DUF927 domain-containing protein</fullName>
    </recommendedName>
</protein>
<evidence type="ECO:0000313" key="3">
    <source>
        <dbReference type="Proteomes" id="UP000217343"/>
    </source>
</evidence>
<proteinExistence type="predicted"/>
<gene>
    <name evidence="2" type="ORF">MYMAC_001587</name>
</gene>
<dbReference type="KEGG" id="mmas:MYMAC_001587"/>
<sequence length="1069" mass="117687">MTTPSDTTPSTPNPDAIRATWRWLAHAQHGVSEVRVIRPGGGGLLGLGFFDDEESFVAACVAANAGGNVYVGIQPRPRRLLELAPNALRPLRTGAGSKDIEVVTATVVDLDPVRPKDTASTEDELSLTLQVAEAAAAWCEAQGLVRPRLMMSGNGAQLWFALPPQSLEGDSHERVQAGLKAFEAEFRARFASERVRVDSIHDVARIIKVVGTVAQKGAGTAERPHRAARALAGFERVEDPQLLERLLNAPMQPPVENLARPAQVALPLAPSASAPLGTVKARRTETGEYDWAHPVEMCGPVQSLWQEGAEDRSVAIFNMVRFFTHKGLGLDEITELVLEYDRRGLGKLKGRDGAGYIRKAYEKVVATAREDGAVAPPCHSLQGLGFCRVNREPDVRCELYDVVFDIDAAVERLATVPAQDVEYRLKPILEAIAHRPPSAQEKYLGLLEVRTGLPAQKLRLSMARAVRTSAARESAEGAEGTDSKGGKGSSGDDTIDGEVFEDAYCYYTVTQRGEAKAISSFTFTPKAVVEAEEGEVFLGDIRTDKGTSMEGARLPRRAFNSRKELLHHLPSVHTQWTGSDNNVQGLLRAVARRAVPRLPGTSVLGDFKQGAHHVWVAPGCTIGKEGILSPSPVAYLPNGASLESRVRYEATDDDSFHDVARTVFEYLPRINTPQVVLPMLGWFFATPMKPRFLEKVGSFPILFSYGTQGSGKSSTCTEVFWPLAGVPASDAYSVTETEFALVKLLSSTRSVPVVLDEYKPHDMPPPRLHLVHRYMRRLYRGETEERGRPDLTVSTYRLQAPLCVCGETRPTEAALVERILPVSPEKATVQQPAYRAAFREVTSVRLALFAPRYIQFCLRRDFDKDYRLARRVADSFVKGRQAPPRVTDNVTAMLLGIHLFEEFARECGYPLPADLGAREAVDAVLKDVLEEEEGVRNALDVFVQKLSTMAIQGELKHRVHYAFVEGRLCVHLESAYDAYRMYCKRTDYRGEMVDTKALRRLIHENHRAGGYVVAPSERVCFAGKSLRRCALVIDVAKVPFISADDFSHVEEASRGWRGHGYGFAAEGAS</sequence>
<evidence type="ECO:0008006" key="4">
    <source>
        <dbReference type="Google" id="ProtNLM"/>
    </source>
</evidence>
<feature type="compositionally biased region" description="Low complexity" evidence="1">
    <location>
        <begin position="469"/>
        <end position="480"/>
    </location>
</feature>
<dbReference type="OrthoDB" id="5476734at2"/>
<accession>A0A250JQQ9</accession>
<keyword evidence="3" id="KW-1185">Reference proteome</keyword>
<feature type="region of interest" description="Disordered" evidence="1">
    <location>
        <begin position="469"/>
        <end position="494"/>
    </location>
</feature>
<name>A0A250JQQ9_9BACT</name>
<dbReference type="Proteomes" id="UP000217343">
    <property type="component" value="Chromosome"/>
</dbReference>
<dbReference type="EMBL" id="CP022203">
    <property type="protein sequence ID" value="ATB45998.1"/>
    <property type="molecule type" value="Genomic_DNA"/>
</dbReference>
<evidence type="ECO:0000313" key="2">
    <source>
        <dbReference type="EMBL" id="ATB45998.1"/>
    </source>
</evidence>